<geneLocation type="plasmid" evidence="1 2">
    <name>pG9842_140</name>
</geneLocation>
<dbReference type="RefSeq" id="WP_001006592.1">
    <property type="nucleotide sequence ID" value="NC_011774.1"/>
</dbReference>
<keyword evidence="1" id="KW-0614">Plasmid</keyword>
<protein>
    <submittedName>
        <fullName evidence="1">Uncharacterized protein</fullName>
    </submittedName>
</protein>
<organism evidence="1 2">
    <name type="scientific">Bacillus cereus (strain G9842)</name>
    <dbReference type="NCBI Taxonomy" id="405531"/>
    <lineage>
        <taxon>Bacteria</taxon>
        <taxon>Bacillati</taxon>
        <taxon>Bacillota</taxon>
        <taxon>Bacilli</taxon>
        <taxon>Bacillales</taxon>
        <taxon>Bacillaceae</taxon>
        <taxon>Bacillus</taxon>
        <taxon>Bacillus cereus group</taxon>
    </lineage>
</organism>
<dbReference type="KEGG" id="bcg:BCG9842_A0087"/>
<proteinExistence type="predicted"/>
<dbReference type="Proteomes" id="UP000006744">
    <property type="component" value="Plasmid pG9842_140"/>
</dbReference>
<reference evidence="1 2" key="1">
    <citation type="submission" date="2008-10" db="EMBL/GenBank/DDBJ databases">
        <title>Genome sequence of Bacillus cereus G9842.</title>
        <authorList>
            <person name="Dodson R.J."/>
            <person name="Durkin A.S."/>
            <person name="Rosovitz M.J."/>
            <person name="Rasko D.A."/>
            <person name="Hoffmaster A."/>
            <person name="Ravel J."/>
            <person name="Sutton G."/>
        </authorList>
    </citation>
    <scope>NUCLEOTIDE SEQUENCE [LARGE SCALE GENOMIC DNA]</scope>
    <source>
        <strain evidence="1 2">G9842</strain>
        <plasmid evidence="1 2">pG9842_140</plasmid>
    </source>
</reference>
<dbReference type="HOGENOM" id="CLU_2217691_0_0_9"/>
<evidence type="ECO:0000313" key="1">
    <source>
        <dbReference type="EMBL" id="ACK98788.1"/>
    </source>
</evidence>
<name>B7IZG0_BACC2</name>
<evidence type="ECO:0000313" key="2">
    <source>
        <dbReference type="Proteomes" id="UP000006744"/>
    </source>
</evidence>
<accession>B7IZG0</accession>
<gene>
    <name evidence="1" type="ordered locus">BCG9842_A0087</name>
</gene>
<sequence>MNEVKNNVFEQCQKSIEQAGAIELAVKEIFEKKVEFGMGVGLRLLEEGCDIQRQSKEKILGSAIRLVKNKPEKYLATVQENKVISYRTLTTEELLAKDWKVVKIPK</sequence>
<dbReference type="EMBL" id="CP001188">
    <property type="protein sequence ID" value="ACK98788.1"/>
    <property type="molecule type" value="Genomic_DNA"/>
</dbReference>
<dbReference type="AlphaFoldDB" id="B7IZG0"/>